<proteinExistence type="predicted"/>
<protein>
    <submittedName>
        <fullName evidence="2">Cardiolipin synthase B</fullName>
    </submittedName>
</protein>
<feature type="domain" description="PLD phosphodiesterase" evidence="1">
    <location>
        <begin position="72"/>
        <end position="99"/>
    </location>
</feature>
<organism evidence="2 3">
    <name type="scientific">Bdellovibrio bacteriovorus</name>
    <dbReference type="NCBI Taxonomy" id="959"/>
    <lineage>
        <taxon>Bacteria</taxon>
        <taxon>Pseudomonadati</taxon>
        <taxon>Bdellovibrionota</taxon>
        <taxon>Bdellovibrionia</taxon>
        <taxon>Bdellovibrionales</taxon>
        <taxon>Pseudobdellovibrionaceae</taxon>
        <taxon>Bdellovibrio</taxon>
    </lineage>
</organism>
<dbReference type="GO" id="GO:0016020">
    <property type="term" value="C:membrane"/>
    <property type="evidence" value="ECO:0007669"/>
    <property type="project" value="TreeGrafter"/>
</dbReference>
<name>A0A150WDH3_BDEBC</name>
<evidence type="ECO:0000313" key="2">
    <source>
        <dbReference type="EMBL" id="KYG60940.1"/>
    </source>
</evidence>
<dbReference type="AlphaFoldDB" id="A0A150WDH3"/>
<dbReference type="EMBL" id="LUKF01000018">
    <property type="protein sequence ID" value="KYG60940.1"/>
    <property type="molecule type" value="Genomic_DNA"/>
</dbReference>
<dbReference type="PANTHER" id="PTHR21248:SF22">
    <property type="entry name" value="PHOSPHOLIPASE D"/>
    <property type="match status" value="1"/>
</dbReference>
<dbReference type="SUPFAM" id="SSF56024">
    <property type="entry name" value="Phospholipase D/nuclease"/>
    <property type="match status" value="2"/>
</dbReference>
<dbReference type="PROSITE" id="PS50035">
    <property type="entry name" value="PLD"/>
    <property type="match status" value="2"/>
</dbReference>
<evidence type="ECO:0000313" key="3">
    <source>
        <dbReference type="Proteomes" id="UP000075391"/>
    </source>
</evidence>
<dbReference type="InterPro" id="IPR025202">
    <property type="entry name" value="PLD-like_dom"/>
</dbReference>
<dbReference type="Pfam" id="PF13091">
    <property type="entry name" value="PLDc_2"/>
    <property type="match status" value="1"/>
</dbReference>
<dbReference type="Pfam" id="PF00614">
    <property type="entry name" value="PLDc"/>
    <property type="match status" value="1"/>
</dbReference>
<evidence type="ECO:0000259" key="1">
    <source>
        <dbReference type="PROSITE" id="PS50035"/>
    </source>
</evidence>
<reference evidence="2 3" key="1">
    <citation type="submission" date="2016-03" db="EMBL/GenBank/DDBJ databases">
        <authorList>
            <person name="Ploux O."/>
        </authorList>
    </citation>
    <scope>NUCLEOTIDE SEQUENCE [LARGE SCALE GENOMIC DNA]</scope>
    <source>
        <strain evidence="2 3">BER2</strain>
    </source>
</reference>
<gene>
    <name evidence="2" type="ORF">AZI85_10640</name>
</gene>
<dbReference type="GO" id="GO:0008808">
    <property type="term" value="F:cardiolipin synthase activity"/>
    <property type="evidence" value="ECO:0007669"/>
    <property type="project" value="TreeGrafter"/>
</dbReference>
<dbReference type="SMART" id="SM00155">
    <property type="entry name" value="PLDc"/>
    <property type="match status" value="2"/>
</dbReference>
<dbReference type="GO" id="GO:0032049">
    <property type="term" value="P:cardiolipin biosynthetic process"/>
    <property type="evidence" value="ECO:0007669"/>
    <property type="project" value="UniProtKB-ARBA"/>
</dbReference>
<comment type="caution">
    <text evidence="2">The sequence shown here is derived from an EMBL/GenBank/DDBJ whole genome shotgun (WGS) entry which is preliminary data.</text>
</comment>
<feature type="domain" description="PLD phosphodiesterase" evidence="1">
    <location>
        <begin position="247"/>
        <end position="273"/>
    </location>
</feature>
<dbReference type="InterPro" id="IPR001736">
    <property type="entry name" value="PLipase_D/transphosphatidylase"/>
</dbReference>
<dbReference type="Gene3D" id="3.30.870.10">
    <property type="entry name" value="Endonuclease Chain A"/>
    <property type="match status" value="2"/>
</dbReference>
<dbReference type="PANTHER" id="PTHR21248">
    <property type="entry name" value="CARDIOLIPIN SYNTHASE"/>
    <property type="match status" value="1"/>
</dbReference>
<dbReference type="Proteomes" id="UP000075391">
    <property type="component" value="Unassembled WGS sequence"/>
</dbReference>
<dbReference type="CDD" id="cd09159">
    <property type="entry name" value="PLDc_ybhO_like_2"/>
    <property type="match status" value="1"/>
</dbReference>
<sequence length="333" mass="39055">MEELGKARARGCSVKIVVDGFGSYYYIPQLDRLCSQHGIEFRAFHPFPYPLLWARSLFAKYSLNGSFLMKHMNRRNHRKISIIDEKRAYLGSFNFVQDHCASIVGSRAWRDTGAWVEGDAIKYLVLAFQISYLRTYIKGLINWVGRWRVRVEPHEKILRLNTTQRTRRRLYRDLLHRIASANKRLYITTAYFLPKRSLLRALLKAARRGVDVKILIPGKSDVPVVKWAAFYIVKFLLQKRIPIYEYQKTILHAKTMILDDEAFIGSFNLNHRSLLHDLEVEVVLNDAESLHNMTQQWTTDLANAKLVSEKDLAARSWFARMIYNIAFRLRYLL</sequence>
<accession>A0A150WDH3</accession>